<feature type="transmembrane region" description="Helical" evidence="1">
    <location>
        <begin position="6"/>
        <end position="30"/>
    </location>
</feature>
<evidence type="ECO:0000313" key="3">
    <source>
        <dbReference type="Proteomes" id="UP001431656"/>
    </source>
</evidence>
<dbReference type="PANTHER" id="PTHR36111">
    <property type="entry name" value="INNER MEMBRANE PROTEIN-RELATED"/>
    <property type="match status" value="1"/>
</dbReference>
<feature type="transmembrane region" description="Helical" evidence="1">
    <location>
        <begin position="42"/>
        <end position="63"/>
    </location>
</feature>
<feature type="transmembrane region" description="Helical" evidence="1">
    <location>
        <begin position="166"/>
        <end position="190"/>
    </location>
</feature>
<dbReference type="AlphaFoldDB" id="A0AAN0K811"/>
<protein>
    <submittedName>
        <fullName evidence="2">DUF554 domain-containing protein</fullName>
    </submittedName>
</protein>
<keyword evidence="1" id="KW-0812">Transmembrane</keyword>
<evidence type="ECO:0000313" key="2">
    <source>
        <dbReference type="EMBL" id="BEH03558.1"/>
    </source>
</evidence>
<dbReference type="RefSeq" id="WP_286266164.1">
    <property type="nucleotide sequence ID" value="NZ_AP028056.1"/>
</dbReference>
<dbReference type="PANTHER" id="PTHR36111:SF2">
    <property type="entry name" value="INNER MEMBRANE PROTEIN"/>
    <property type="match status" value="1"/>
</dbReference>
<dbReference type="Pfam" id="PF04474">
    <property type="entry name" value="DUF554"/>
    <property type="match status" value="1"/>
</dbReference>
<feature type="transmembrane region" description="Helical" evidence="1">
    <location>
        <begin position="69"/>
        <end position="92"/>
    </location>
</feature>
<organism evidence="2 3">
    <name type="scientific">Brooklawnia propionicigenes</name>
    <dbReference type="NCBI Taxonomy" id="3041175"/>
    <lineage>
        <taxon>Bacteria</taxon>
        <taxon>Bacillati</taxon>
        <taxon>Actinomycetota</taxon>
        <taxon>Actinomycetes</taxon>
        <taxon>Propionibacteriales</taxon>
        <taxon>Propionibacteriaceae</taxon>
        <taxon>Brooklawnia</taxon>
    </lineage>
</organism>
<gene>
    <name evidence="2" type="ORF">brsh051_28390</name>
</gene>
<accession>A0AAN0K811</accession>
<reference evidence="2" key="1">
    <citation type="journal article" date="2024" name="Int. J. Syst. Evol. Microbiol.">
        <title>Brooklawnia propionicigenes sp. nov., a facultatively anaerobic, propionate-producing bacterium isolated from a methanogenic reactor treating waste from cattle farms.</title>
        <authorList>
            <person name="Akita Y."/>
            <person name="Ueki A."/>
            <person name="Tonouchi A."/>
            <person name="Sugawara Y."/>
            <person name="Honma S."/>
            <person name="Kaku N."/>
            <person name="Ueki K."/>
        </authorList>
    </citation>
    <scope>NUCLEOTIDE SEQUENCE</scope>
    <source>
        <strain evidence="2">SH051</strain>
    </source>
</reference>
<feature type="transmembrane region" description="Helical" evidence="1">
    <location>
        <begin position="210"/>
        <end position="229"/>
    </location>
</feature>
<sequence>MAVVIVQFIGVGTVVNVVAVLIGSGIGMLLGDRFNERTRSTVTDVLGLLTLVIAGTSIVPLAAEPLRSAVGSAGLVVIMVSMLIGTLIGSALKLEDRVTQLGAWLRRSLVRGDRGADEENAQLRFIDGFVTASLVFCIGPMAILGSLNDGLGRGAEQLYLKSVLDLFAAMAFAASFGAGVAASILVVAILQGGLTLVGWALGDVLPTAQIDALTVAGGVILGGLALRLLSIKQIRIADMLPGIVIAPIAVGLVQQVI</sequence>
<name>A0AAN0K811_9ACTN</name>
<proteinExistence type="predicted"/>
<evidence type="ECO:0000256" key="1">
    <source>
        <dbReference type="SAM" id="Phobius"/>
    </source>
</evidence>
<dbReference type="EMBL" id="AP028056">
    <property type="protein sequence ID" value="BEH03558.1"/>
    <property type="molecule type" value="Genomic_DNA"/>
</dbReference>
<dbReference type="Proteomes" id="UP001431656">
    <property type="component" value="Chromosome"/>
</dbReference>
<keyword evidence="1" id="KW-1133">Transmembrane helix</keyword>
<dbReference type="KEGG" id="broo:brsh051_28390"/>
<keyword evidence="3" id="KW-1185">Reference proteome</keyword>
<keyword evidence="1" id="KW-0472">Membrane</keyword>
<dbReference type="InterPro" id="IPR007563">
    <property type="entry name" value="DUF554"/>
</dbReference>